<reference evidence="1" key="2">
    <citation type="journal article" date="2020" name="Nat. Commun.">
        <title>Large-scale genome sequencing of mycorrhizal fungi provides insights into the early evolution of symbiotic traits.</title>
        <authorList>
            <person name="Miyauchi S."/>
            <person name="Kiss E."/>
            <person name="Kuo A."/>
            <person name="Drula E."/>
            <person name="Kohler A."/>
            <person name="Sanchez-Garcia M."/>
            <person name="Morin E."/>
            <person name="Andreopoulos B."/>
            <person name="Barry K.W."/>
            <person name="Bonito G."/>
            <person name="Buee M."/>
            <person name="Carver A."/>
            <person name="Chen C."/>
            <person name="Cichocki N."/>
            <person name="Clum A."/>
            <person name="Culley D."/>
            <person name="Crous P.W."/>
            <person name="Fauchery L."/>
            <person name="Girlanda M."/>
            <person name="Hayes R.D."/>
            <person name="Keri Z."/>
            <person name="LaButti K."/>
            <person name="Lipzen A."/>
            <person name="Lombard V."/>
            <person name="Magnuson J."/>
            <person name="Maillard F."/>
            <person name="Murat C."/>
            <person name="Nolan M."/>
            <person name="Ohm R.A."/>
            <person name="Pangilinan J."/>
            <person name="Pereira M.F."/>
            <person name="Perotto S."/>
            <person name="Peter M."/>
            <person name="Pfister S."/>
            <person name="Riley R."/>
            <person name="Sitrit Y."/>
            <person name="Stielow J.B."/>
            <person name="Szollosi G."/>
            <person name="Zifcakova L."/>
            <person name="Stursova M."/>
            <person name="Spatafora J.W."/>
            <person name="Tedersoo L."/>
            <person name="Vaario L.M."/>
            <person name="Yamada A."/>
            <person name="Yan M."/>
            <person name="Wang P."/>
            <person name="Xu J."/>
            <person name="Bruns T."/>
            <person name="Baldrian P."/>
            <person name="Vilgalys R."/>
            <person name="Dunand C."/>
            <person name="Henrissat B."/>
            <person name="Grigoriev I.V."/>
            <person name="Hibbett D."/>
            <person name="Nagy L.G."/>
            <person name="Martin F.M."/>
        </authorList>
    </citation>
    <scope>NUCLEOTIDE SEQUENCE</scope>
    <source>
        <strain evidence="1">P2</strain>
    </source>
</reference>
<dbReference type="Proteomes" id="UP000886501">
    <property type="component" value="Unassembled WGS sequence"/>
</dbReference>
<proteinExistence type="predicted"/>
<dbReference type="EMBL" id="MU118404">
    <property type="protein sequence ID" value="KAF9642615.1"/>
    <property type="molecule type" value="Genomic_DNA"/>
</dbReference>
<evidence type="ECO:0000313" key="1">
    <source>
        <dbReference type="EMBL" id="KAF9642615.1"/>
    </source>
</evidence>
<comment type="caution">
    <text evidence="1">The sequence shown here is derived from an EMBL/GenBank/DDBJ whole genome shotgun (WGS) entry which is preliminary data.</text>
</comment>
<gene>
    <name evidence="1" type="ORF">BDM02DRAFT_3192935</name>
</gene>
<sequence>MSSLHSHVGRCAALGSTCDPLMSLISLGLTDWDGRNLLSNTSIDGVRLAVALAKCLLTLHEGVVLEVSTLACQVQQLVSSLDLLITFHSERLGRLEGRCFELDWELGELQVHMMELELAWEWWDAQVSLEYVSVEDGIEDGDVVVEEGGGGGDIIELDEERLWSPSSSNCAVLALVPDTFIFPTQ</sequence>
<accession>A0ACB6YZP6</accession>
<keyword evidence="2" id="KW-1185">Reference proteome</keyword>
<protein>
    <submittedName>
        <fullName evidence="1">Uncharacterized protein</fullName>
    </submittedName>
</protein>
<name>A0ACB6YZP6_THEGA</name>
<reference evidence="1" key="1">
    <citation type="submission" date="2019-10" db="EMBL/GenBank/DDBJ databases">
        <authorList>
            <consortium name="DOE Joint Genome Institute"/>
            <person name="Kuo A."/>
            <person name="Miyauchi S."/>
            <person name="Kiss E."/>
            <person name="Drula E."/>
            <person name="Kohler A."/>
            <person name="Sanchez-Garcia M."/>
            <person name="Andreopoulos B."/>
            <person name="Barry K.W."/>
            <person name="Bonito G."/>
            <person name="Buee M."/>
            <person name="Carver A."/>
            <person name="Chen C."/>
            <person name="Cichocki N."/>
            <person name="Clum A."/>
            <person name="Culley D."/>
            <person name="Crous P.W."/>
            <person name="Fauchery L."/>
            <person name="Girlanda M."/>
            <person name="Hayes R."/>
            <person name="Keri Z."/>
            <person name="Labutti K."/>
            <person name="Lipzen A."/>
            <person name="Lombard V."/>
            <person name="Magnuson J."/>
            <person name="Maillard F."/>
            <person name="Morin E."/>
            <person name="Murat C."/>
            <person name="Nolan M."/>
            <person name="Ohm R."/>
            <person name="Pangilinan J."/>
            <person name="Pereira M."/>
            <person name="Perotto S."/>
            <person name="Peter M."/>
            <person name="Riley R."/>
            <person name="Sitrit Y."/>
            <person name="Stielow B."/>
            <person name="Szollosi G."/>
            <person name="Zifcakova L."/>
            <person name="Stursova M."/>
            <person name="Spatafora J.W."/>
            <person name="Tedersoo L."/>
            <person name="Vaario L.-M."/>
            <person name="Yamada A."/>
            <person name="Yan M."/>
            <person name="Wang P."/>
            <person name="Xu J."/>
            <person name="Bruns T."/>
            <person name="Baldrian P."/>
            <person name="Vilgalys R."/>
            <person name="Henrissat B."/>
            <person name="Grigoriev I.V."/>
            <person name="Hibbett D."/>
            <person name="Nagy L.G."/>
            <person name="Martin F.M."/>
        </authorList>
    </citation>
    <scope>NUCLEOTIDE SEQUENCE</scope>
    <source>
        <strain evidence="1">P2</strain>
    </source>
</reference>
<evidence type="ECO:0000313" key="2">
    <source>
        <dbReference type="Proteomes" id="UP000886501"/>
    </source>
</evidence>
<organism evidence="1 2">
    <name type="scientific">Thelephora ganbajun</name>
    <name type="common">Ganba fungus</name>
    <dbReference type="NCBI Taxonomy" id="370292"/>
    <lineage>
        <taxon>Eukaryota</taxon>
        <taxon>Fungi</taxon>
        <taxon>Dikarya</taxon>
        <taxon>Basidiomycota</taxon>
        <taxon>Agaricomycotina</taxon>
        <taxon>Agaricomycetes</taxon>
        <taxon>Thelephorales</taxon>
        <taxon>Thelephoraceae</taxon>
        <taxon>Thelephora</taxon>
    </lineage>
</organism>